<dbReference type="Proteomes" id="UP000268230">
    <property type="component" value="Chromosome"/>
</dbReference>
<dbReference type="Pfam" id="PF08808">
    <property type="entry name" value="RES"/>
    <property type="match status" value="1"/>
</dbReference>
<name>A0A3S8ULP1_9PSED</name>
<accession>A0A3S8ULP1</accession>
<dbReference type="SMART" id="SM00953">
    <property type="entry name" value="RES"/>
    <property type="match status" value="1"/>
</dbReference>
<proteinExistence type="predicted"/>
<evidence type="ECO:0000259" key="1">
    <source>
        <dbReference type="SMART" id="SM00953"/>
    </source>
</evidence>
<dbReference type="OrthoDB" id="7257056at2"/>
<dbReference type="KEGG" id="pory:EJA05_16285"/>
<dbReference type="InterPro" id="IPR014914">
    <property type="entry name" value="RES_dom"/>
</dbReference>
<sequence>MADQCKPDKPPTTLHVSRFILPAGTLLHRVHQGRFGATEHNATGGGNARFSPISTAAGAIVPTLYAGSTFHCAVMETTFHDVSYSAGLKTFQQKRLNGLKHSVICTARDLTLVDLSTKALRRLGIERQHLIDTPASEYGYTRSWAKALHQFMLEAQGLRWISRQDDQAEAYVLFGDRLGEGALVEHDVGRDLQHDPDTFGQLLALADMIGVLILPEEEP</sequence>
<reference evidence="2 3" key="1">
    <citation type="submission" date="2018-12" db="EMBL/GenBank/DDBJ databases">
        <authorList>
            <person name="Li S."/>
            <person name="Yang R."/>
            <person name="Chen G."/>
            <person name="Zou L."/>
            <person name="Zhang C."/>
            <person name="Chen Y."/>
            <person name="Liu Z."/>
            <person name="Li Y."/>
            <person name="Yan Y."/>
            <person name="Huang M."/>
            <person name="Chen T."/>
        </authorList>
    </citation>
    <scope>NUCLEOTIDE SEQUENCE [LARGE SCALE GENOMIC DNA]</scope>
    <source>
        <strain evidence="2 3">1257</strain>
    </source>
</reference>
<gene>
    <name evidence="2" type="ORF">EJA05_16285</name>
</gene>
<dbReference type="EMBL" id="CP034338">
    <property type="protein sequence ID" value="AZL69187.1"/>
    <property type="molecule type" value="Genomic_DNA"/>
</dbReference>
<organism evidence="2 3">
    <name type="scientific">Pseudomonas entomophila</name>
    <dbReference type="NCBI Taxonomy" id="312306"/>
    <lineage>
        <taxon>Bacteria</taxon>
        <taxon>Pseudomonadati</taxon>
        <taxon>Pseudomonadota</taxon>
        <taxon>Gammaproteobacteria</taxon>
        <taxon>Pseudomonadales</taxon>
        <taxon>Pseudomonadaceae</taxon>
        <taxon>Pseudomonas</taxon>
    </lineage>
</organism>
<evidence type="ECO:0000313" key="3">
    <source>
        <dbReference type="Proteomes" id="UP000268230"/>
    </source>
</evidence>
<evidence type="ECO:0000313" key="2">
    <source>
        <dbReference type="EMBL" id="AZL69187.1"/>
    </source>
</evidence>
<protein>
    <submittedName>
        <fullName evidence="2">RES domain-containing protein</fullName>
    </submittedName>
</protein>
<feature type="domain" description="RES" evidence="1">
    <location>
        <begin position="42"/>
        <end position="187"/>
    </location>
</feature>
<dbReference type="AlphaFoldDB" id="A0A3S8ULP1"/>